<evidence type="ECO:0000256" key="6">
    <source>
        <dbReference type="SAM" id="Coils"/>
    </source>
</evidence>
<dbReference type="EMBL" id="JARKIB010000001">
    <property type="protein sequence ID" value="KAJ7786592.1"/>
    <property type="molecule type" value="Genomic_DNA"/>
</dbReference>
<dbReference type="AlphaFoldDB" id="A0AAD7KJT2"/>
<keyword evidence="10" id="KW-1185">Reference proteome</keyword>
<feature type="compositionally biased region" description="Basic and acidic residues" evidence="7">
    <location>
        <begin position="166"/>
        <end position="177"/>
    </location>
</feature>
<dbReference type="CDD" id="cd00059">
    <property type="entry name" value="FH_FOX"/>
    <property type="match status" value="1"/>
</dbReference>
<evidence type="ECO:0000256" key="3">
    <source>
        <dbReference type="ARBA" id="ARBA00023163"/>
    </source>
</evidence>
<dbReference type="InterPro" id="IPR036390">
    <property type="entry name" value="WH_DNA-bd_sf"/>
</dbReference>
<evidence type="ECO:0000259" key="8">
    <source>
        <dbReference type="PROSITE" id="PS50039"/>
    </source>
</evidence>
<feature type="compositionally biased region" description="Polar residues" evidence="7">
    <location>
        <begin position="369"/>
        <end position="384"/>
    </location>
</feature>
<comment type="caution">
    <text evidence="9">The sequence shown here is derived from an EMBL/GenBank/DDBJ whole genome shotgun (WGS) entry which is preliminary data.</text>
</comment>
<evidence type="ECO:0000313" key="10">
    <source>
        <dbReference type="Proteomes" id="UP001215598"/>
    </source>
</evidence>
<organism evidence="9 10">
    <name type="scientific">Mycena metata</name>
    <dbReference type="NCBI Taxonomy" id="1033252"/>
    <lineage>
        <taxon>Eukaryota</taxon>
        <taxon>Fungi</taxon>
        <taxon>Dikarya</taxon>
        <taxon>Basidiomycota</taxon>
        <taxon>Agaricomycotina</taxon>
        <taxon>Agaricomycetes</taxon>
        <taxon>Agaricomycetidae</taxon>
        <taxon>Agaricales</taxon>
        <taxon>Marasmiineae</taxon>
        <taxon>Mycenaceae</taxon>
        <taxon>Mycena</taxon>
    </lineage>
</organism>
<dbReference type="PRINTS" id="PR00053">
    <property type="entry name" value="FORKHEAD"/>
</dbReference>
<dbReference type="Gene3D" id="1.10.10.10">
    <property type="entry name" value="Winged helix-like DNA-binding domain superfamily/Winged helix DNA-binding domain"/>
    <property type="match status" value="1"/>
</dbReference>
<name>A0AAD7KJT2_9AGAR</name>
<dbReference type="SUPFAM" id="SSF46785">
    <property type="entry name" value="Winged helix' DNA-binding domain"/>
    <property type="match status" value="1"/>
</dbReference>
<evidence type="ECO:0000256" key="1">
    <source>
        <dbReference type="ARBA" id="ARBA00023015"/>
    </source>
</evidence>
<evidence type="ECO:0000256" key="7">
    <source>
        <dbReference type="SAM" id="MobiDB-lite"/>
    </source>
</evidence>
<dbReference type="PANTHER" id="PTHR46078">
    <property type="entry name" value="FORKHEAD BOX PROTEIN J2 FAMILY MEMBER"/>
    <property type="match status" value="1"/>
</dbReference>
<feature type="compositionally biased region" description="Polar residues" evidence="7">
    <location>
        <begin position="320"/>
        <end position="342"/>
    </location>
</feature>
<keyword evidence="1" id="KW-0805">Transcription regulation</keyword>
<keyword evidence="2 5" id="KW-0238">DNA-binding</keyword>
<evidence type="ECO:0000256" key="5">
    <source>
        <dbReference type="PROSITE-ProRule" id="PRU00089"/>
    </source>
</evidence>
<dbReference type="GO" id="GO:0000981">
    <property type="term" value="F:DNA-binding transcription factor activity, RNA polymerase II-specific"/>
    <property type="evidence" value="ECO:0007669"/>
    <property type="project" value="TreeGrafter"/>
</dbReference>
<evidence type="ECO:0000313" key="9">
    <source>
        <dbReference type="EMBL" id="KAJ7786592.1"/>
    </source>
</evidence>
<feature type="region of interest" description="Disordered" evidence="7">
    <location>
        <begin position="320"/>
        <end position="390"/>
    </location>
</feature>
<gene>
    <name evidence="9" type="ORF">B0H16DRAFT_1490984</name>
</gene>
<dbReference type="InterPro" id="IPR001766">
    <property type="entry name" value="Fork_head_dom"/>
</dbReference>
<protein>
    <recommendedName>
        <fullName evidence="8">Fork-head domain-containing protein</fullName>
    </recommendedName>
</protein>
<dbReference type="GO" id="GO:0000978">
    <property type="term" value="F:RNA polymerase II cis-regulatory region sequence-specific DNA binding"/>
    <property type="evidence" value="ECO:0007669"/>
    <property type="project" value="TreeGrafter"/>
</dbReference>
<proteinExistence type="predicted"/>
<keyword evidence="6" id="KW-0175">Coiled coil</keyword>
<dbReference type="SMART" id="SM00339">
    <property type="entry name" value="FH"/>
    <property type="match status" value="1"/>
</dbReference>
<feature type="region of interest" description="Disordered" evidence="7">
    <location>
        <begin position="1"/>
        <end position="49"/>
    </location>
</feature>
<dbReference type="Pfam" id="PF00250">
    <property type="entry name" value="Forkhead"/>
    <property type="match status" value="1"/>
</dbReference>
<sequence>MSSLKNILNPPEHRRSVKLTLPEQSASTWGMPVSHPSPGSSSEDDGEQYNPLIHIPHPDCPDSLACLPDTDGRPQHTLPVILRCAILGSPRKRLTIREIYAAMEEKYAYYRTAGQTWKQSVRHHLSLNRLFERQPRPATDPGFGSYWTVNLAAPPGTKRPRKRGRPNKEAQPKKNDTTQEGTSRPRRGRPRRDDSPVPSTSTTPYDEPPIDPALLQPMEPLVMPSQRPPIQLPEDGEVNMLVYEDDLIDELESHASDHDDECESEEKLLHPFERRQSLSGGLTPYDLSGGFHFSPQLSPAHQQALPLPTLVPAPHTMQILTPRTSSPRQLPSATATPPSRAQSMPPDDASPLEPEPIEVDLLPLDSPLPRTTTAASPQLSSSRRMSPDGDKEEIIEQLQTEMAGLQRRYAEEISNSRKLSDKLARARAELSQTRSALEAGESKWRQETNLRMEAERVADDARRLRDKAEEALQSFQHQLEMPRLTRGTV</sequence>
<dbReference type="InterPro" id="IPR036388">
    <property type="entry name" value="WH-like_DNA-bd_sf"/>
</dbReference>
<dbReference type="PANTHER" id="PTHR46078:SF2">
    <property type="entry name" value="FORK-HEAD DOMAIN-CONTAINING PROTEIN"/>
    <property type="match status" value="1"/>
</dbReference>
<dbReference type="PROSITE" id="PS50039">
    <property type="entry name" value="FORK_HEAD_3"/>
    <property type="match status" value="1"/>
</dbReference>
<dbReference type="GO" id="GO:0005634">
    <property type="term" value="C:nucleus"/>
    <property type="evidence" value="ECO:0007669"/>
    <property type="project" value="UniProtKB-SubCell"/>
</dbReference>
<comment type="subcellular location">
    <subcellularLocation>
        <location evidence="5">Nucleus</location>
    </subcellularLocation>
</comment>
<feature type="domain" description="Fork-head" evidence="8">
    <location>
        <begin position="73"/>
        <end position="163"/>
    </location>
</feature>
<reference evidence="9" key="1">
    <citation type="submission" date="2023-03" db="EMBL/GenBank/DDBJ databases">
        <title>Massive genome expansion in bonnet fungi (Mycena s.s.) driven by repeated elements and novel gene families across ecological guilds.</title>
        <authorList>
            <consortium name="Lawrence Berkeley National Laboratory"/>
            <person name="Harder C.B."/>
            <person name="Miyauchi S."/>
            <person name="Viragh M."/>
            <person name="Kuo A."/>
            <person name="Thoen E."/>
            <person name="Andreopoulos B."/>
            <person name="Lu D."/>
            <person name="Skrede I."/>
            <person name="Drula E."/>
            <person name="Henrissat B."/>
            <person name="Morin E."/>
            <person name="Kohler A."/>
            <person name="Barry K."/>
            <person name="LaButti K."/>
            <person name="Morin E."/>
            <person name="Salamov A."/>
            <person name="Lipzen A."/>
            <person name="Mereny Z."/>
            <person name="Hegedus B."/>
            <person name="Baldrian P."/>
            <person name="Stursova M."/>
            <person name="Weitz H."/>
            <person name="Taylor A."/>
            <person name="Grigoriev I.V."/>
            <person name="Nagy L.G."/>
            <person name="Martin F."/>
            <person name="Kauserud H."/>
        </authorList>
    </citation>
    <scope>NUCLEOTIDE SEQUENCE</scope>
    <source>
        <strain evidence="9">CBHHK182m</strain>
    </source>
</reference>
<evidence type="ECO:0000256" key="2">
    <source>
        <dbReference type="ARBA" id="ARBA00023125"/>
    </source>
</evidence>
<accession>A0AAD7KJT2</accession>
<feature type="region of interest" description="Disordered" evidence="7">
    <location>
        <begin position="133"/>
        <end position="215"/>
    </location>
</feature>
<feature type="coiled-coil region" evidence="6">
    <location>
        <begin position="395"/>
        <end position="478"/>
    </location>
</feature>
<evidence type="ECO:0000256" key="4">
    <source>
        <dbReference type="ARBA" id="ARBA00023242"/>
    </source>
</evidence>
<dbReference type="InterPro" id="IPR045912">
    <property type="entry name" value="FOXJ2/3-like"/>
</dbReference>
<dbReference type="Proteomes" id="UP001215598">
    <property type="component" value="Unassembled WGS sequence"/>
</dbReference>
<keyword evidence="3" id="KW-0804">Transcription</keyword>
<feature type="DNA-binding region" description="Fork-head" evidence="5">
    <location>
        <begin position="73"/>
        <end position="163"/>
    </location>
</feature>
<keyword evidence="4 5" id="KW-0539">Nucleus</keyword>